<keyword evidence="6 8" id="KW-0472">Membrane</keyword>
<dbReference type="STRING" id="5288.A0A5C5FMA2"/>
<evidence type="ECO:0000256" key="1">
    <source>
        <dbReference type="ARBA" id="ARBA00004141"/>
    </source>
</evidence>
<dbReference type="GO" id="GO:0035673">
    <property type="term" value="F:oligopeptide transmembrane transporter activity"/>
    <property type="evidence" value="ECO:0007669"/>
    <property type="project" value="InterPro"/>
</dbReference>
<feature type="transmembrane region" description="Helical" evidence="8">
    <location>
        <begin position="349"/>
        <end position="371"/>
    </location>
</feature>
<feature type="transmembrane region" description="Helical" evidence="8">
    <location>
        <begin position="709"/>
        <end position="732"/>
    </location>
</feature>
<proteinExistence type="inferred from homology"/>
<feature type="transmembrane region" description="Helical" evidence="8">
    <location>
        <begin position="289"/>
        <end position="309"/>
    </location>
</feature>
<evidence type="ECO:0000256" key="6">
    <source>
        <dbReference type="ARBA" id="ARBA00023136"/>
    </source>
</evidence>
<keyword evidence="4 8" id="KW-0812">Transmembrane</keyword>
<feature type="transmembrane region" description="Helical" evidence="8">
    <location>
        <begin position="105"/>
        <end position="127"/>
    </location>
</feature>
<comment type="caution">
    <text evidence="9">The sequence shown here is derived from an EMBL/GenBank/DDBJ whole genome shotgun (WGS) entry which is preliminary data.</text>
</comment>
<evidence type="ECO:0000256" key="3">
    <source>
        <dbReference type="ARBA" id="ARBA00022448"/>
    </source>
</evidence>
<feature type="transmembrane region" description="Helical" evidence="8">
    <location>
        <begin position="464"/>
        <end position="484"/>
    </location>
</feature>
<feature type="transmembrane region" description="Helical" evidence="8">
    <location>
        <begin position="147"/>
        <end position="165"/>
    </location>
</feature>
<feature type="transmembrane region" description="Helical" evidence="8">
    <location>
        <begin position="316"/>
        <end position="337"/>
    </location>
</feature>
<dbReference type="PANTHER" id="PTHR31645">
    <property type="entry name" value="OLIGOPEPTIDE TRANSPORTER YGL114W-RELATED"/>
    <property type="match status" value="1"/>
</dbReference>
<feature type="transmembrane region" description="Helical" evidence="8">
    <location>
        <begin position="248"/>
        <end position="269"/>
    </location>
</feature>
<feature type="transmembrane region" description="Helical" evidence="8">
    <location>
        <begin position="661"/>
        <end position="688"/>
    </location>
</feature>
<protein>
    <submittedName>
        <fullName evidence="9">OPT oligopeptide transporter protein-domain-containing protein</fullName>
    </submittedName>
</protein>
<dbReference type="Proteomes" id="UP000311382">
    <property type="component" value="Unassembled WGS sequence"/>
</dbReference>
<keyword evidence="5 8" id="KW-1133">Transmembrane helix</keyword>
<evidence type="ECO:0000256" key="8">
    <source>
        <dbReference type="SAM" id="Phobius"/>
    </source>
</evidence>
<evidence type="ECO:0000256" key="7">
    <source>
        <dbReference type="SAM" id="MobiDB-lite"/>
    </source>
</evidence>
<organism evidence="9 10">
    <name type="scientific">Rhodotorula diobovata</name>
    <dbReference type="NCBI Taxonomy" id="5288"/>
    <lineage>
        <taxon>Eukaryota</taxon>
        <taxon>Fungi</taxon>
        <taxon>Dikarya</taxon>
        <taxon>Basidiomycota</taxon>
        <taxon>Pucciniomycotina</taxon>
        <taxon>Microbotryomycetes</taxon>
        <taxon>Sporidiobolales</taxon>
        <taxon>Sporidiobolaceae</taxon>
        <taxon>Rhodotorula</taxon>
    </lineage>
</organism>
<dbReference type="OrthoDB" id="627262at2759"/>
<dbReference type="InterPro" id="IPR045035">
    <property type="entry name" value="YSL-like"/>
</dbReference>
<keyword evidence="3" id="KW-0813">Transport</keyword>
<accession>A0A5C5FMA2</accession>
<gene>
    <name evidence="9" type="ORF">DMC30DRAFT_419286</name>
</gene>
<feature type="transmembrane region" description="Helical" evidence="8">
    <location>
        <begin position="65"/>
        <end position="84"/>
    </location>
</feature>
<dbReference type="Pfam" id="PF03169">
    <property type="entry name" value="OPT"/>
    <property type="match status" value="1"/>
</dbReference>
<name>A0A5C5FMA2_9BASI</name>
<sequence length="758" mass="79574">MASRRERASLDGLLAGRRSEPRAAGNAEDDGELEEELTLRAVAVGLVIGVLLACTNSYFGLQTGWISMMSLQASLLGFAVFKVVPQCGLFANRPLTVHENIVLQTTAVATGTLPLAAGFVGIIPALAQLDPALDSGAQPLVLSFRALLAWSCAVAFFGVFLAVPLRRQVIVREQLVFPSGTATAQVIGVLHGKPLMGAADGAAAPSGVRRRRRALASAREEVDEEDAVSGHGGSGKPIEAERVVDRQAWTALMASFALSGGYTLVSQAFPVIYAIPLFDVVVRHAAHDWLFWFTPSFSYIGQGIIMGFPTTASMNLGMLCGWAFLSPLSKLTGWAPGPVPSSVNGARGWILWPALAIMTAESILSVSLVAADAARPWLERTAEKARTGGALFVRADADAVDSDDETHSDDEDDHALRLGEDLRARRARERADDEPSMRAVLLGAVLSCLSCVVIVAFVFGEEGIHWWATCVALLLACVFAILGVRALGTTDLNPVSAIGKISQLVFAVVQPGNVVANLVAGGIAEAGAQQAGDLMQDLKTGHLWGSSPRAQFHGQLIGSLASVFVSTGVYCLYRRVYELPSTAFPVPTAAIWLNLARLVNNGQLPPRSQEAMLVFGALFVGLSALKAVGKARLAAIESDGVVGREEERARWAWTRWIPSGIAFAVGFINTPSFSLARLVGGLISLYYTTRTHTSSSSSASSSSAHLEHFGLIVVASGFVLGEGLASVVGLLAKSAGVGGPASCWGCGVGGGGYCGGCP</sequence>
<feature type="transmembrane region" description="Helical" evidence="8">
    <location>
        <begin position="439"/>
        <end position="458"/>
    </location>
</feature>
<dbReference type="EMBL" id="SOZI01000164">
    <property type="protein sequence ID" value="TNY17968.1"/>
    <property type="molecule type" value="Genomic_DNA"/>
</dbReference>
<evidence type="ECO:0000313" key="9">
    <source>
        <dbReference type="EMBL" id="TNY17968.1"/>
    </source>
</evidence>
<dbReference type="AlphaFoldDB" id="A0A5C5FMA2"/>
<feature type="transmembrane region" description="Helical" evidence="8">
    <location>
        <begin position="556"/>
        <end position="576"/>
    </location>
</feature>
<keyword evidence="10" id="KW-1185">Reference proteome</keyword>
<evidence type="ECO:0000313" key="10">
    <source>
        <dbReference type="Proteomes" id="UP000311382"/>
    </source>
</evidence>
<dbReference type="GO" id="GO:0000329">
    <property type="term" value="C:fungal-type vacuole membrane"/>
    <property type="evidence" value="ECO:0007669"/>
    <property type="project" value="TreeGrafter"/>
</dbReference>
<evidence type="ECO:0000256" key="4">
    <source>
        <dbReference type="ARBA" id="ARBA00022692"/>
    </source>
</evidence>
<comment type="subcellular location">
    <subcellularLocation>
        <location evidence="1">Membrane</location>
        <topology evidence="1">Multi-pass membrane protein</topology>
    </subcellularLocation>
</comment>
<comment type="similarity">
    <text evidence="2">Belongs to the oligopeptide OPT transporter family.</text>
</comment>
<evidence type="ECO:0000256" key="2">
    <source>
        <dbReference type="ARBA" id="ARBA00008807"/>
    </source>
</evidence>
<reference evidence="9 10" key="1">
    <citation type="submission" date="2019-03" db="EMBL/GenBank/DDBJ databases">
        <title>Rhodosporidium diobovatum UCD-FST 08-225 genome sequencing, assembly, and annotation.</title>
        <authorList>
            <person name="Fakankun I.U."/>
            <person name="Fristensky B."/>
            <person name="Levin D.B."/>
        </authorList>
    </citation>
    <scope>NUCLEOTIDE SEQUENCE [LARGE SCALE GENOMIC DNA]</scope>
    <source>
        <strain evidence="9 10">UCD-FST 08-225</strain>
    </source>
</reference>
<dbReference type="PANTHER" id="PTHR31645:SF0">
    <property type="entry name" value="OLIGOPEPTIDE TRANSPORTER YGL114W-RELATED"/>
    <property type="match status" value="1"/>
</dbReference>
<dbReference type="NCBIfam" id="TIGR00728">
    <property type="entry name" value="OPT_sfam"/>
    <property type="match status" value="1"/>
</dbReference>
<evidence type="ECO:0000256" key="5">
    <source>
        <dbReference type="ARBA" id="ARBA00022989"/>
    </source>
</evidence>
<feature type="region of interest" description="Disordered" evidence="7">
    <location>
        <begin position="218"/>
        <end position="237"/>
    </location>
</feature>
<dbReference type="InterPro" id="IPR004813">
    <property type="entry name" value="OPT"/>
</dbReference>
<feature type="transmembrane region" description="Helical" evidence="8">
    <location>
        <begin position="37"/>
        <end position="59"/>
    </location>
</feature>